<accession>A0AAP2DX31</accession>
<feature type="transmembrane region" description="Helical" evidence="2">
    <location>
        <begin position="129"/>
        <end position="147"/>
    </location>
</feature>
<feature type="transmembrane region" description="Helical" evidence="2">
    <location>
        <begin position="12"/>
        <end position="32"/>
    </location>
</feature>
<keyword evidence="4" id="KW-1185">Reference proteome</keyword>
<evidence type="ECO:0000313" key="3">
    <source>
        <dbReference type="EMBL" id="MBT1707964.1"/>
    </source>
</evidence>
<evidence type="ECO:0000256" key="2">
    <source>
        <dbReference type="SAM" id="Phobius"/>
    </source>
</evidence>
<keyword evidence="2" id="KW-0472">Membrane</keyword>
<comment type="caution">
    <text evidence="3">The sequence shown here is derived from an EMBL/GenBank/DDBJ whole genome shotgun (WGS) entry which is preliminary data.</text>
</comment>
<dbReference type="Pfam" id="PF20554">
    <property type="entry name" value="DUF6766"/>
    <property type="match status" value="1"/>
</dbReference>
<dbReference type="InterPro" id="IPR046657">
    <property type="entry name" value="DUF6766"/>
</dbReference>
<evidence type="ECO:0000256" key="1">
    <source>
        <dbReference type="SAM" id="MobiDB-lite"/>
    </source>
</evidence>
<feature type="region of interest" description="Disordered" evidence="1">
    <location>
        <begin position="90"/>
        <end position="111"/>
    </location>
</feature>
<evidence type="ECO:0008006" key="5">
    <source>
        <dbReference type="Google" id="ProtNLM"/>
    </source>
</evidence>
<dbReference type="PROSITE" id="PS51257">
    <property type="entry name" value="PROKAR_LIPOPROTEIN"/>
    <property type="match status" value="1"/>
</dbReference>
<dbReference type="EMBL" id="JAHESE010000004">
    <property type="protein sequence ID" value="MBT1707964.1"/>
    <property type="molecule type" value="Genomic_DNA"/>
</dbReference>
<gene>
    <name evidence="3" type="ORF">KK062_07015</name>
</gene>
<name>A0AAP2DX31_9BACT</name>
<evidence type="ECO:0000313" key="4">
    <source>
        <dbReference type="Proteomes" id="UP001319080"/>
    </source>
</evidence>
<protein>
    <recommendedName>
        <fullName evidence="5">Transmembrane protein</fullName>
    </recommendedName>
</protein>
<dbReference type="RefSeq" id="WP_254083555.1">
    <property type="nucleotide sequence ID" value="NZ_JAHESE010000004.1"/>
</dbReference>
<keyword evidence="2" id="KW-0812">Transmembrane</keyword>
<dbReference type="Proteomes" id="UP001319080">
    <property type="component" value="Unassembled WGS sequence"/>
</dbReference>
<sequence length="220" mass="25434">MKKHSFFYRNSLTIVLIVFFFACIAGQIFTGWNEHNEELKEYGAAPVHLSQYLLTGHFYQVTFENWESEFLQMAMYVILTIFLRQQGSSESKPLDEEEEVDREPDPTRKDAPWPVRKGGIYLAFYKHSLSLAFALLFLISFALHAYGSLKNFNEEQVLQAKPVASFSEYMGKTRFWFESFQNWQSEFVAVISIVVLSIFLRQHGSPESKPVDAPDSETGE</sequence>
<reference evidence="3 4" key="1">
    <citation type="submission" date="2021-05" db="EMBL/GenBank/DDBJ databases">
        <title>A Polyphasic approach of four new species of the genus Ohtaekwangia: Ohtaekwangia histidinii sp. nov., Ohtaekwangia cretensis sp. nov., Ohtaekwangia indiensis sp. nov., Ohtaekwangia reichenbachii sp. nov. from diverse environment.</title>
        <authorList>
            <person name="Octaviana S."/>
        </authorList>
    </citation>
    <scope>NUCLEOTIDE SEQUENCE [LARGE SCALE GENOMIC DNA]</scope>
    <source>
        <strain evidence="3 4">PWU5</strain>
    </source>
</reference>
<organism evidence="3 4">
    <name type="scientific">Dawidia cretensis</name>
    <dbReference type="NCBI Taxonomy" id="2782350"/>
    <lineage>
        <taxon>Bacteria</taxon>
        <taxon>Pseudomonadati</taxon>
        <taxon>Bacteroidota</taxon>
        <taxon>Cytophagia</taxon>
        <taxon>Cytophagales</taxon>
        <taxon>Chryseotaleaceae</taxon>
        <taxon>Dawidia</taxon>
    </lineage>
</organism>
<proteinExistence type="predicted"/>
<keyword evidence="2" id="KW-1133">Transmembrane helix</keyword>
<dbReference type="AlphaFoldDB" id="A0AAP2DX31"/>